<dbReference type="Proteomes" id="UP000275267">
    <property type="component" value="Unassembled WGS sequence"/>
</dbReference>
<sequence>MSSKHQKQFMDEALIEQPAVEDHEGAWPSLLTIIGFAFLTFNSFMAVYSMRGPHQSHPGESTSRWLYGYSQRCSLLPSHTRWQRLCHFLCRCWCGQWQEQLCLVVFMHSLSTRRKPGWTPQRHNEGAALLGGKIFYRSFAPTLWLPACLLKVRARRHRPRSSGEPTASQVPLLRRRRDARLRAARCCGRGGGSLLSFLPRGC</sequence>
<name>A0A3L6QEM8_PANMI</name>
<keyword evidence="1" id="KW-0472">Membrane</keyword>
<proteinExistence type="predicted"/>
<protein>
    <submittedName>
        <fullName evidence="2">Uncharacterized protein</fullName>
    </submittedName>
</protein>
<keyword evidence="1" id="KW-0812">Transmembrane</keyword>
<keyword evidence="3" id="KW-1185">Reference proteome</keyword>
<evidence type="ECO:0000313" key="3">
    <source>
        <dbReference type="Proteomes" id="UP000275267"/>
    </source>
</evidence>
<reference evidence="3" key="1">
    <citation type="journal article" date="2019" name="Nat. Commun.">
        <title>The genome of broomcorn millet.</title>
        <authorList>
            <person name="Zou C."/>
            <person name="Miki D."/>
            <person name="Li D."/>
            <person name="Tang Q."/>
            <person name="Xiao L."/>
            <person name="Rajput S."/>
            <person name="Deng P."/>
            <person name="Jia W."/>
            <person name="Huang R."/>
            <person name="Zhang M."/>
            <person name="Sun Y."/>
            <person name="Hu J."/>
            <person name="Fu X."/>
            <person name="Schnable P.S."/>
            <person name="Li F."/>
            <person name="Zhang H."/>
            <person name="Feng B."/>
            <person name="Zhu X."/>
            <person name="Liu R."/>
            <person name="Schnable J.C."/>
            <person name="Zhu J.-K."/>
            <person name="Zhang H."/>
        </authorList>
    </citation>
    <scope>NUCLEOTIDE SEQUENCE [LARGE SCALE GENOMIC DNA]</scope>
</reference>
<accession>A0A3L6QEM8</accession>
<organism evidence="2 3">
    <name type="scientific">Panicum miliaceum</name>
    <name type="common">Proso millet</name>
    <name type="synonym">Broomcorn millet</name>
    <dbReference type="NCBI Taxonomy" id="4540"/>
    <lineage>
        <taxon>Eukaryota</taxon>
        <taxon>Viridiplantae</taxon>
        <taxon>Streptophyta</taxon>
        <taxon>Embryophyta</taxon>
        <taxon>Tracheophyta</taxon>
        <taxon>Spermatophyta</taxon>
        <taxon>Magnoliopsida</taxon>
        <taxon>Liliopsida</taxon>
        <taxon>Poales</taxon>
        <taxon>Poaceae</taxon>
        <taxon>PACMAD clade</taxon>
        <taxon>Panicoideae</taxon>
        <taxon>Panicodae</taxon>
        <taxon>Paniceae</taxon>
        <taxon>Panicinae</taxon>
        <taxon>Panicum</taxon>
        <taxon>Panicum sect. Panicum</taxon>
    </lineage>
</organism>
<gene>
    <name evidence="2" type="ORF">C2845_PM12G06800</name>
</gene>
<dbReference type="AlphaFoldDB" id="A0A3L6QEM8"/>
<comment type="caution">
    <text evidence="2">The sequence shown here is derived from an EMBL/GenBank/DDBJ whole genome shotgun (WGS) entry which is preliminary data.</text>
</comment>
<feature type="transmembrane region" description="Helical" evidence="1">
    <location>
        <begin position="26"/>
        <end position="48"/>
    </location>
</feature>
<dbReference type="STRING" id="4540.A0A3L6QEM8"/>
<evidence type="ECO:0000256" key="1">
    <source>
        <dbReference type="SAM" id="Phobius"/>
    </source>
</evidence>
<keyword evidence="1" id="KW-1133">Transmembrane helix</keyword>
<evidence type="ECO:0000313" key="2">
    <source>
        <dbReference type="EMBL" id="RLM79094.1"/>
    </source>
</evidence>
<dbReference type="EMBL" id="PQIB02000012">
    <property type="protein sequence ID" value="RLM79094.1"/>
    <property type="molecule type" value="Genomic_DNA"/>
</dbReference>